<dbReference type="Pfam" id="PF03941">
    <property type="entry name" value="INCENP_ARK-bind"/>
    <property type="match status" value="1"/>
</dbReference>
<dbReference type="WBParaSite" id="Gr19_v10_g15212.t1">
    <property type="protein sequence ID" value="Gr19_v10_g15212.t1"/>
    <property type="gene ID" value="Gr19_v10_g15212"/>
</dbReference>
<dbReference type="PANTHER" id="PTHR13142">
    <property type="entry name" value="INNER CENTROMERE PROTEIN"/>
    <property type="match status" value="1"/>
</dbReference>
<dbReference type="PANTHER" id="PTHR13142:SF1">
    <property type="entry name" value="INNER CENTROMERE PROTEIN"/>
    <property type="match status" value="1"/>
</dbReference>
<dbReference type="InterPro" id="IPR005635">
    <property type="entry name" value="Inner_centromere_prot_ARK-bd"/>
</dbReference>
<evidence type="ECO:0000313" key="10">
    <source>
        <dbReference type="Proteomes" id="UP000887572"/>
    </source>
</evidence>
<evidence type="ECO:0000256" key="7">
    <source>
        <dbReference type="ARBA" id="ARBA00023242"/>
    </source>
</evidence>
<feature type="region of interest" description="Disordered" evidence="8">
    <location>
        <begin position="239"/>
        <end position="265"/>
    </location>
</feature>
<proteinExistence type="inferred from homology"/>
<reference evidence="11" key="1">
    <citation type="submission" date="2022-11" db="UniProtKB">
        <authorList>
            <consortium name="WormBaseParasite"/>
        </authorList>
    </citation>
    <scope>IDENTIFICATION</scope>
</reference>
<evidence type="ECO:0000256" key="2">
    <source>
        <dbReference type="ARBA" id="ARBA00004186"/>
    </source>
</evidence>
<dbReference type="GO" id="GO:0030496">
    <property type="term" value="C:midbody"/>
    <property type="evidence" value="ECO:0007669"/>
    <property type="project" value="TreeGrafter"/>
</dbReference>
<accession>A0A914HA72</accession>
<keyword evidence="4" id="KW-0963">Cytoplasm</keyword>
<evidence type="ECO:0000256" key="3">
    <source>
        <dbReference type="ARBA" id="ARBA00010042"/>
    </source>
</evidence>
<feature type="domain" description="Inner centromere protein ARK-binding" evidence="9">
    <location>
        <begin position="249"/>
        <end position="306"/>
    </location>
</feature>
<evidence type="ECO:0000313" key="11">
    <source>
        <dbReference type="WBParaSite" id="Gr19_v10_g15212.t1"/>
    </source>
</evidence>
<evidence type="ECO:0000256" key="5">
    <source>
        <dbReference type="ARBA" id="ARBA00022829"/>
    </source>
</evidence>
<dbReference type="AlphaFoldDB" id="A0A914HA72"/>
<keyword evidence="6" id="KW-0206">Cytoskeleton</keyword>
<evidence type="ECO:0000259" key="9">
    <source>
        <dbReference type="Pfam" id="PF03941"/>
    </source>
</evidence>
<comment type="subcellular location">
    <subcellularLocation>
        <location evidence="2">Cytoplasm</location>
        <location evidence="2">Cytoskeleton</location>
        <location evidence="2">Spindle</location>
    </subcellularLocation>
    <subcellularLocation>
        <location evidence="1">Nucleus</location>
    </subcellularLocation>
</comment>
<protein>
    <submittedName>
        <fullName evidence="11">Inner centromere protein ARK-binding domain-containing protein</fullName>
    </submittedName>
</protein>
<dbReference type="GO" id="GO:0000776">
    <property type="term" value="C:kinetochore"/>
    <property type="evidence" value="ECO:0007669"/>
    <property type="project" value="TreeGrafter"/>
</dbReference>
<keyword evidence="5" id="KW-0159">Chromosome partition</keyword>
<sequence length="342" mass="39148">MNYANALRINHKEIKRRAVERRIENLDTVFNLVDWSHYDPIMQQIFRDKFENVLKKKAEDLKRMRTKIELAFIVEAETEHISGDPPIDESIANEQQHRQDDTFVGEAATEHESFANEQRQDDTFVVAGTEHISGDPPIDESIANEQQQRQDDTFVGEAATEHISGDPPIDESIANEQQQRQDDTFVGETATEHVSVDLLIDEAIPPIGKEIARKQNATYILEAATTCFHNLTKKRSPISTETDYGIDDFTSGDDTDPEDEPRKQIPHWADGKSLERHIIKIRGILSTMNIERYFGRIKEPDAQDLFKSFNKLYPKRRPSTANWNSPMSNPTPGVVKRFSMSK</sequence>
<evidence type="ECO:0000256" key="6">
    <source>
        <dbReference type="ARBA" id="ARBA00023212"/>
    </source>
</evidence>
<dbReference type="GO" id="GO:1990385">
    <property type="term" value="C:meiotic spindle midzone"/>
    <property type="evidence" value="ECO:0007669"/>
    <property type="project" value="TreeGrafter"/>
</dbReference>
<name>A0A914HA72_GLORO</name>
<dbReference type="Gene3D" id="6.10.250.2990">
    <property type="match status" value="1"/>
</dbReference>
<dbReference type="GO" id="GO:0051310">
    <property type="term" value="P:metaphase chromosome alignment"/>
    <property type="evidence" value="ECO:0007669"/>
    <property type="project" value="TreeGrafter"/>
</dbReference>
<evidence type="ECO:0000256" key="4">
    <source>
        <dbReference type="ARBA" id="ARBA00022490"/>
    </source>
</evidence>
<evidence type="ECO:0000256" key="1">
    <source>
        <dbReference type="ARBA" id="ARBA00004123"/>
    </source>
</evidence>
<dbReference type="GO" id="GO:0000281">
    <property type="term" value="P:mitotic cytokinesis"/>
    <property type="evidence" value="ECO:0007669"/>
    <property type="project" value="TreeGrafter"/>
</dbReference>
<dbReference type="Proteomes" id="UP000887572">
    <property type="component" value="Unplaced"/>
</dbReference>
<evidence type="ECO:0000256" key="8">
    <source>
        <dbReference type="SAM" id="MobiDB-lite"/>
    </source>
</evidence>
<organism evidence="10 11">
    <name type="scientific">Globodera rostochiensis</name>
    <name type="common">Golden nematode worm</name>
    <name type="synonym">Heterodera rostochiensis</name>
    <dbReference type="NCBI Taxonomy" id="31243"/>
    <lineage>
        <taxon>Eukaryota</taxon>
        <taxon>Metazoa</taxon>
        <taxon>Ecdysozoa</taxon>
        <taxon>Nematoda</taxon>
        <taxon>Chromadorea</taxon>
        <taxon>Rhabditida</taxon>
        <taxon>Tylenchina</taxon>
        <taxon>Tylenchomorpha</taxon>
        <taxon>Tylenchoidea</taxon>
        <taxon>Heteroderidae</taxon>
        <taxon>Heteroderinae</taxon>
        <taxon>Globodera</taxon>
    </lineage>
</organism>
<comment type="similarity">
    <text evidence="3">Belongs to the INCENP family.</text>
</comment>
<dbReference type="GO" id="GO:0051257">
    <property type="term" value="P:meiotic spindle midzone assembly"/>
    <property type="evidence" value="ECO:0007669"/>
    <property type="project" value="TreeGrafter"/>
</dbReference>
<keyword evidence="7" id="KW-0539">Nucleus</keyword>
<dbReference type="GO" id="GO:0032133">
    <property type="term" value="C:chromosome passenger complex"/>
    <property type="evidence" value="ECO:0007669"/>
    <property type="project" value="TreeGrafter"/>
</dbReference>
<dbReference type="GO" id="GO:0005634">
    <property type="term" value="C:nucleus"/>
    <property type="evidence" value="ECO:0007669"/>
    <property type="project" value="UniProtKB-SubCell"/>
</dbReference>
<feature type="compositionally biased region" description="Acidic residues" evidence="8">
    <location>
        <begin position="244"/>
        <end position="259"/>
    </location>
</feature>
<keyword evidence="10" id="KW-1185">Reference proteome</keyword>